<dbReference type="PANTHER" id="PTHR31155:SF27">
    <property type="entry name" value="STEAROYL-[ACYL-CARRIER-PROTEIN] 9-DESATURASE 5, CHLOROPLASTIC"/>
    <property type="match status" value="1"/>
</dbReference>
<comment type="cofactor">
    <cofactor evidence="15">
        <name>Fe cation</name>
        <dbReference type="ChEBI" id="CHEBI:24875"/>
    </cofactor>
    <text evidence="15">Binds 2 iron ions per subunit.</text>
</comment>
<keyword evidence="6" id="KW-0150">Chloroplast</keyword>
<dbReference type="SUPFAM" id="SSF47240">
    <property type="entry name" value="Ferritin-like"/>
    <property type="match status" value="2"/>
</dbReference>
<dbReference type="PIRSF" id="PIRSF000346">
    <property type="entry name" value="Dlt9_acylACP_des"/>
    <property type="match status" value="1"/>
</dbReference>
<keyword evidence="12 15" id="KW-0408">Iron</keyword>
<sequence length="313" mass="35266">MPPEKVEIFKYMEDWASENILTLLKPVEKSWQPQDFLPDPASNGFLEQVKELRARTMEIPDDILIILAASIVTEEALPTYQSRVNASDVFCDETGIDSTALGQFGQGHGVLKKTGTVIFSISTSTFRDETLARVQILTLGSSTHHSKKEQHLSPTGNTARLVKKHGDIKLAQICGTIAADEKRHESAYTKIVEKLFELDPNETIMAFADVMRRKISMPGHLMYDGYDQNLFVNVSTVSSRIGAYSALDYIDVMEHFVDKWKVEKLTGLTSDGKKAQDFVCGLSQRMRKVEGRNEKKVKEMQTIPFSWIFGRKV</sequence>
<evidence type="ECO:0000256" key="11">
    <source>
        <dbReference type="ARBA" id="ARBA00023002"/>
    </source>
</evidence>
<proteinExistence type="inferred from homology"/>
<accession>A0A2N9I812</accession>
<keyword evidence="8 15" id="KW-0479">Metal-binding</keyword>
<dbReference type="GO" id="GO:0009570">
    <property type="term" value="C:chloroplast stroma"/>
    <property type="evidence" value="ECO:0007669"/>
    <property type="project" value="TreeGrafter"/>
</dbReference>
<evidence type="ECO:0000256" key="12">
    <source>
        <dbReference type="ARBA" id="ARBA00023004"/>
    </source>
</evidence>
<dbReference type="GO" id="GO:0006633">
    <property type="term" value="P:fatty acid biosynthetic process"/>
    <property type="evidence" value="ECO:0007669"/>
    <property type="project" value="UniProtKB-KW"/>
</dbReference>
<dbReference type="Pfam" id="PF03405">
    <property type="entry name" value="FA_desaturase_2"/>
    <property type="match status" value="2"/>
</dbReference>
<evidence type="ECO:0000256" key="15">
    <source>
        <dbReference type="PIRSR" id="PIRSR000346-1"/>
    </source>
</evidence>
<dbReference type="Gene3D" id="1.10.620.20">
    <property type="entry name" value="Ribonucleotide Reductase, subunit A"/>
    <property type="match status" value="2"/>
</dbReference>
<keyword evidence="13" id="KW-0443">Lipid metabolism</keyword>
<dbReference type="InterPro" id="IPR005067">
    <property type="entry name" value="Fatty_acid_desaturase-2"/>
</dbReference>
<comment type="subcellular location">
    <subcellularLocation>
        <location evidence="2">Plastid</location>
        <location evidence="2">Chloroplast</location>
    </subcellularLocation>
</comment>
<feature type="binding site" evidence="15">
    <location>
        <position position="184"/>
    </location>
    <ligand>
        <name>Fe cation</name>
        <dbReference type="ChEBI" id="CHEBI:24875"/>
        <label>2</label>
    </ligand>
</feature>
<evidence type="ECO:0000256" key="2">
    <source>
        <dbReference type="ARBA" id="ARBA00004229"/>
    </source>
</evidence>
<reference evidence="16" key="1">
    <citation type="submission" date="2018-02" db="EMBL/GenBank/DDBJ databases">
        <authorList>
            <person name="Cohen D.B."/>
            <person name="Kent A.D."/>
        </authorList>
    </citation>
    <scope>NUCLEOTIDE SEQUENCE</scope>
</reference>
<feature type="binding site" evidence="15">
    <location>
        <position position="181"/>
    </location>
    <ligand>
        <name>Fe cation</name>
        <dbReference type="ChEBI" id="CHEBI:24875"/>
        <label>1</label>
    </ligand>
</feature>
<dbReference type="InterPro" id="IPR009078">
    <property type="entry name" value="Ferritin-like_SF"/>
</dbReference>
<evidence type="ECO:0000256" key="7">
    <source>
        <dbReference type="ARBA" id="ARBA00022640"/>
    </source>
</evidence>
<evidence type="ECO:0000256" key="10">
    <source>
        <dbReference type="ARBA" id="ARBA00022946"/>
    </source>
</evidence>
<evidence type="ECO:0000256" key="6">
    <source>
        <dbReference type="ARBA" id="ARBA00022528"/>
    </source>
</evidence>
<keyword evidence="10" id="KW-0809">Transit peptide</keyword>
<evidence type="ECO:0000313" key="16">
    <source>
        <dbReference type="EMBL" id="SPD22126.1"/>
    </source>
</evidence>
<dbReference type="GO" id="GO:0046872">
    <property type="term" value="F:metal ion binding"/>
    <property type="evidence" value="ECO:0007669"/>
    <property type="project" value="UniProtKB-KW"/>
</dbReference>
<name>A0A2N9I812_FAGSY</name>
<keyword evidence="7" id="KW-0934">Plastid</keyword>
<evidence type="ECO:0000256" key="5">
    <source>
        <dbReference type="ARBA" id="ARBA00022516"/>
    </source>
</evidence>
<gene>
    <name evidence="16" type="ORF">FSB_LOCUS50008</name>
</gene>
<evidence type="ECO:0000256" key="4">
    <source>
        <dbReference type="ARBA" id="ARBA00008749"/>
    </source>
</evidence>
<dbReference type="GO" id="GO:0045300">
    <property type="term" value="F:stearoyl-[ACP] desaturase activity"/>
    <property type="evidence" value="ECO:0007669"/>
    <property type="project" value="InterPro"/>
</dbReference>
<feature type="binding site" evidence="15">
    <location>
        <position position="74"/>
    </location>
    <ligand>
        <name>Fe cation</name>
        <dbReference type="ChEBI" id="CHEBI:24875"/>
        <label>1</label>
    </ligand>
</feature>
<dbReference type="InterPro" id="IPR012348">
    <property type="entry name" value="RNR-like"/>
</dbReference>
<evidence type="ECO:0000256" key="8">
    <source>
        <dbReference type="ARBA" id="ARBA00022723"/>
    </source>
</evidence>
<keyword evidence="9" id="KW-0276">Fatty acid metabolism</keyword>
<feature type="binding site" evidence="15">
    <location>
        <position position="181"/>
    </location>
    <ligand>
        <name>Fe cation</name>
        <dbReference type="ChEBI" id="CHEBI:24875"/>
        <label>2</label>
    </ligand>
</feature>
<evidence type="ECO:0000256" key="9">
    <source>
        <dbReference type="ARBA" id="ARBA00022832"/>
    </source>
</evidence>
<keyword evidence="5" id="KW-0444">Lipid biosynthesis</keyword>
<evidence type="ECO:0008006" key="17">
    <source>
        <dbReference type="Google" id="ProtNLM"/>
    </source>
</evidence>
<comment type="pathway">
    <text evidence="3">Lipid metabolism; fatty acid metabolism.</text>
</comment>
<comment type="similarity">
    <text evidence="4">Belongs to the fatty acid desaturase type 2 family.</text>
</comment>
<keyword evidence="14" id="KW-0275">Fatty acid biosynthesis</keyword>
<protein>
    <recommendedName>
        <fullName evidence="17">Acyl-[acyl-carrier-protein] desaturase</fullName>
    </recommendedName>
</protein>
<feature type="binding site" evidence="15">
    <location>
        <position position="108"/>
    </location>
    <ligand>
        <name>Fe cation</name>
        <dbReference type="ChEBI" id="CHEBI:24875"/>
        <label>1</label>
    </ligand>
</feature>
<organism evidence="16">
    <name type="scientific">Fagus sylvatica</name>
    <name type="common">Beechnut</name>
    <dbReference type="NCBI Taxonomy" id="28930"/>
    <lineage>
        <taxon>Eukaryota</taxon>
        <taxon>Viridiplantae</taxon>
        <taxon>Streptophyta</taxon>
        <taxon>Embryophyta</taxon>
        <taxon>Tracheophyta</taxon>
        <taxon>Spermatophyta</taxon>
        <taxon>Magnoliopsida</taxon>
        <taxon>eudicotyledons</taxon>
        <taxon>Gunneridae</taxon>
        <taxon>Pentapetalae</taxon>
        <taxon>rosids</taxon>
        <taxon>fabids</taxon>
        <taxon>Fagales</taxon>
        <taxon>Fagaceae</taxon>
        <taxon>Fagus</taxon>
    </lineage>
</organism>
<comment type="cofactor">
    <cofactor evidence="1">
        <name>Fe(2+)</name>
        <dbReference type="ChEBI" id="CHEBI:29033"/>
    </cofactor>
</comment>
<dbReference type="PANTHER" id="PTHR31155">
    <property type="entry name" value="ACYL- ACYL-CARRIER-PROTEIN DESATURASE-RELATED"/>
    <property type="match status" value="1"/>
</dbReference>
<evidence type="ECO:0000256" key="3">
    <source>
        <dbReference type="ARBA" id="ARBA00004872"/>
    </source>
</evidence>
<evidence type="ECO:0000256" key="13">
    <source>
        <dbReference type="ARBA" id="ARBA00023098"/>
    </source>
</evidence>
<evidence type="ECO:0000256" key="1">
    <source>
        <dbReference type="ARBA" id="ARBA00001954"/>
    </source>
</evidence>
<evidence type="ECO:0000256" key="14">
    <source>
        <dbReference type="ARBA" id="ARBA00023160"/>
    </source>
</evidence>
<keyword evidence="11" id="KW-0560">Oxidoreductase</keyword>
<dbReference type="EMBL" id="OIVN01005365">
    <property type="protein sequence ID" value="SPD22126.1"/>
    <property type="molecule type" value="Genomic_DNA"/>
</dbReference>
<dbReference type="AlphaFoldDB" id="A0A2N9I812"/>